<evidence type="ECO:0000313" key="2">
    <source>
        <dbReference type="Proteomes" id="UP000199073"/>
    </source>
</evidence>
<proteinExistence type="predicted"/>
<evidence type="ECO:0000313" key="1">
    <source>
        <dbReference type="EMBL" id="SDO95393.1"/>
    </source>
</evidence>
<dbReference type="RefSeq" id="WP_092221270.1">
    <property type="nucleotide sequence ID" value="NZ_FNJI01000008.1"/>
</dbReference>
<name>A0A1H0NRY2_9BACT</name>
<keyword evidence="2" id="KW-1185">Reference proteome</keyword>
<dbReference type="STRING" id="91360.SAMN05660330_01419"/>
<dbReference type="EMBL" id="FNJI01000008">
    <property type="protein sequence ID" value="SDO95393.1"/>
    <property type="molecule type" value="Genomic_DNA"/>
</dbReference>
<accession>A0A1H0NRY2</accession>
<protein>
    <submittedName>
        <fullName evidence="1">Uncharacterized protein</fullName>
    </submittedName>
</protein>
<dbReference type="Proteomes" id="UP000199073">
    <property type="component" value="Unassembled WGS sequence"/>
</dbReference>
<reference evidence="1 2" key="1">
    <citation type="submission" date="2016-10" db="EMBL/GenBank/DDBJ databases">
        <authorList>
            <person name="de Groot N.N."/>
        </authorList>
    </citation>
    <scope>NUCLEOTIDE SEQUENCE [LARGE SCALE GENOMIC DNA]</scope>
    <source>
        <strain evidence="1 2">DSM 12130</strain>
    </source>
</reference>
<sequence length="79" mass="9375">MSFRATRLVASYEDRSELHFVQSTEGYVWMRPQTDKGKRLRFYETEIVASSDREALAEVRRIADQEFSDRLFPGKISRR</sequence>
<organism evidence="1 2">
    <name type="scientific">Desulforhopalus singaporensis</name>
    <dbReference type="NCBI Taxonomy" id="91360"/>
    <lineage>
        <taxon>Bacteria</taxon>
        <taxon>Pseudomonadati</taxon>
        <taxon>Thermodesulfobacteriota</taxon>
        <taxon>Desulfobulbia</taxon>
        <taxon>Desulfobulbales</taxon>
        <taxon>Desulfocapsaceae</taxon>
        <taxon>Desulforhopalus</taxon>
    </lineage>
</organism>
<dbReference type="AlphaFoldDB" id="A0A1H0NRY2"/>
<gene>
    <name evidence="1" type="ORF">SAMN05660330_01419</name>
</gene>